<dbReference type="Gramene" id="MELO3C031229.2.1">
    <property type="protein sequence ID" value="MELO3C031229.2.1"/>
    <property type="gene ID" value="MELO3C031229.2"/>
</dbReference>
<name>A0A9I9EAY4_CUCME</name>
<proteinExistence type="predicted"/>
<feature type="compositionally biased region" description="Polar residues" evidence="1">
    <location>
        <begin position="9"/>
        <end position="21"/>
    </location>
</feature>
<dbReference type="AlphaFoldDB" id="A0A9I9EAY4"/>
<sequence>MKENEEEYSQTIENNQGNNPTLILRPQIPRTIIQRFHKIKAQTEWTIQISYFQTCKAKAITKSSQTTSKRQGSQIG</sequence>
<accession>A0A9I9EAY4</accession>
<organism evidence="2">
    <name type="scientific">Cucumis melo</name>
    <name type="common">Muskmelon</name>
    <dbReference type="NCBI Taxonomy" id="3656"/>
    <lineage>
        <taxon>Eukaryota</taxon>
        <taxon>Viridiplantae</taxon>
        <taxon>Streptophyta</taxon>
        <taxon>Embryophyta</taxon>
        <taxon>Tracheophyta</taxon>
        <taxon>Spermatophyta</taxon>
        <taxon>Magnoliopsida</taxon>
        <taxon>eudicotyledons</taxon>
        <taxon>Gunneridae</taxon>
        <taxon>Pentapetalae</taxon>
        <taxon>rosids</taxon>
        <taxon>fabids</taxon>
        <taxon>Cucurbitales</taxon>
        <taxon>Cucurbitaceae</taxon>
        <taxon>Benincaseae</taxon>
        <taxon>Cucumis</taxon>
    </lineage>
</organism>
<dbReference type="EnsemblPlants" id="MELO3C031229.2.1">
    <property type="protein sequence ID" value="MELO3C031229.2.1"/>
    <property type="gene ID" value="MELO3C031229.2"/>
</dbReference>
<feature type="region of interest" description="Disordered" evidence="1">
    <location>
        <begin position="1"/>
        <end position="22"/>
    </location>
</feature>
<evidence type="ECO:0000256" key="1">
    <source>
        <dbReference type="SAM" id="MobiDB-lite"/>
    </source>
</evidence>
<evidence type="ECO:0000313" key="2">
    <source>
        <dbReference type="EnsemblPlants" id="MELO3C031229.2.1"/>
    </source>
</evidence>
<protein>
    <submittedName>
        <fullName evidence="2">Uncharacterized protein</fullName>
    </submittedName>
</protein>
<reference evidence="2" key="1">
    <citation type="submission" date="2023-03" db="UniProtKB">
        <authorList>
            <consortium name="EnsemblPlants"/>
        </authorList>
    </citation>
    <scope>IDENTIFICATION</scope>
</reference>